<keyword evidence="3" id="KW-1185">Reference proteome</keyword>
<accession>A0A0B1TLK3</accession>
<reference evidence="2 3" key="1">
    <citation type="submission" date="2014-03" db="EMBL/GenBank/DDBJ databases">
        <title>Draft genome of the hookworm Oesophagostomum dentatum.</title>
        <authorList>
            <person name="Mitreva M."/>
        </authorList>
    </citation>
    <scope>NUCLEOTIDE SEQUENCE [LARGE SCALE GENOMIC DNA]</scope>
    <source>
        <strain evidence="2 3">OD-Hann</strain>
    </source>
</reference>
<feature type="domain" description="C-type lectin" evidence="1">
    <location>
        <begin position="8"/>
        <end position="68"/>
    </location>
</feature>
<dbReference type="InterPro" id="IPR001304">
    <property type="entry name" value="C-type_lectin-like"/>
</dbReference>
<dbReference type="InterPro" id="IPR016187">
    <property type="entry name" value="CTDL_fold"/>
</dbReference>
<evidence type="ECO:0000259" key="1">
    <source>
        <dbReference type="PROSITE" id="PS50041"/>
    </source>
</evidence>
<dbReference type="Gene3D" id="3.10.100.10">
    <property type="entry name" value="Mannose-Binding Protein A, subunit A"/>
    <property type="match status" value="1"/>
</dbReference>
<dbReference type="OrthoDB" id="7357196at2759"/>
<name>A0A0B1TLK3_OESDE</name>
<organism evidence="2 3">
    <name type="scientific">Oesophagostomum dentatum</name>
    <name type="common">Nodular worm</name>
    <dbReference type="NCBI Taxonomy" id="61180"/>
    <lineage>
        <taxon>Eukaryota</taxon>
        <taxon>Metazoa</taxon>
        <taxon>Ecdysozoa</taxon>
        <taxon>Nematoda</taxon>
        <taxon>Chromadorea</taxon>
        <taxon>Rhabditida</taxon>
        <taxon>Rhabditina</taxon>
        <taxon>Rhabditomorpha</taxon>
        <taxon>Strongyloidea</taxon>
        <taxon>Strongylidae</taxon>
        <taxon>Oesophagostomum</taxon>
    </lineage>
</organism>
<dbReference type="Proteomes" id="UP000053660">
    <property type="component" value="Unassembled WGS sequence"/>
</dbReference>
<proteinExistence type="predicted"/>
<dbReference type="PROSITE" id="PS50041">
    <property type="entry name" value="C_TYPE_LECTIN_2"/>
    <property type="match status" value="1"/>
</dbReference>
<protein>
    <recommendedName>
        <fullName evidence="1">C-type lectin domain-containing protein</fullName>
    </recommendedName>
</protein>
<dbReference type="SUPFAM" id="SSF56436">
    <property type="entry name" value="C-type lectin-like"/>
    <property type="match status" value="1"/>
</dbReference>
<evidence type="ECO:0000313" key="3">
    <source>
        <dbReference type="Proteomes" id="UP000053660"/>
    </source>
</evidence>
<evidence type="ECO:0000313" key="2">
    <source>
        <dbReference type="EMBL" id="KHJ96677.1"/>
    </source>
</evidence>
<dbReference type="InterPro" id="IPR016186">
    <property type="entry name" value="C-type_lectin-like/link_sf"/>
</dbReference>
<dbReference type="AlphaFoldDB" id="A0A0B1TLK3"/>
<gene>
    <name evidence="2" type="ORF">OESDEN_03360</name>
</gene>
<sequence>MRSDTLANWVWEDGQKATQLRWHPHIGRVGENNFPYGVCGVIACRFSYMRCKYWDDWWCDRYRAYICERDNCTGLPQ</sequence>
<dbReference type="EMBL" id="KN549611">
    <property type="protein sequence ID" value="KHJ96677.1"/>
    <property type="molecule type" value="Genomic_DNA"/>
</dbReference>